<accession>A0A444YAK3</accession>
<gene>
    <name evidence="1" type="ORF">Ahy_B07g086788</name>
</gene>
<name>A0A444YAK3_ARAHY</name>
<evidence type="ECO:0000313" key="2">
    <source>
        <dbReference type="Proteomes" id="UP000289738"/>
    </source>
</evidence>
<sequence length="60" mass="7168">MTPPKESRWTSGETWHSGTSQMWWPIFHYSLAIPMNPTKKLIFSHIFQRCFSLRAFNPKK</sequence>
<dbReference type="Proteomes" id="UP000289738">
    <property type="component" value="Chromosome B07"/>
</dbReference>
<reference evidence="1 2" key="1">
    <citation type="submission" date="2019-01" db="EMBL/GenBank/DDBJ databases">
        <title>Sequencing of cultivated peanut Arachis hypogaea provides insights into genome evolution and oil improvement.</title>
        <authorList>
            <person name="Chen X."/>
        </authorList>
    </citation>
    <scope>NUCLEOTIDE SEQUENCE [LARGE SCALE GENOMIC DNA]</scope>
    <source>
        <strain evidence="2">cv. Fuhuasheng</strain>
        <tissue evidence="1">Leaves</tissue>
    </source>
</reference>
<organism evidence="1 2">
    <name type="scientific">Arachis hypogaea</name>
    <name type="common">Peanut</name>
    <dbReference type="NCBI Taxonomy" id="3818"/>
    <lineage>
        <taxon>Eukaryota</taxon>
        <taxon>Viridiplantae</taxon>
        <taxon>Streptophyta</taxon>
        <taxon>Embryophyta</taxon>
        <taxon>Tracheophyta</taxon>
        <taxon>Spermatophyta</taxon>
        <taxon>Magnoliopsida</taxon>
        <taxon>eudicotyledons</taxon>
        <taxon>Gunneridae</taxon>
        <taxon>Pentapetalae</taxon>
        <taxon>rosids</taxon>
        <taxon>fabids</taxon>
        <taxon>Fabales</taxon>
        <taxon>Fabaceae</taxon>
        <taxon>Papilionoideae</taxon>
        <taxon>50 kb inversion clade</taxon>
        <taxon>dalbergioids sensu lato</taxon>
        <taxon>Dalbergieae</taxon>
        <taxon>Pterocarpus clade</taxon>
        <taxon>Arachis</taxon>
    </lineage>
</organism>
<evidence type="ECO:0000313" key="1">
    <source>
        <dbReference type="EMBL" id="RYQ98949.1"/>
    </source>
</evidence>
<dbReference type="AlphaFoldDB" id="A0A444YAK3"/>
<keyword evidence="2" id="KW-1185">Reference proteome</keyword>
<proteinExistence type="predicted"/>
<protein>
    <submittedName>
        <fullName evidence="1">Uncharacterized protein</fullName>
    </submittedName>
</protein>
<comment type="caution">
    <text evidence="1">The sequence shown here is derived from an EMBL/GenBank/DDBJ whole genome shotgun (WGS) entry which is preliminary data.</text>
</comment>
<dbReference type="EMBL" id="SDMP01000017">
    <property type="protein sequence ID" value="RYQ98949.1"/>
    <property type="molecule type" value="Genomic_DNA"/>
</dbReference>